<evidence type="ECO:0000313" key="2">
    <source>
        <dbReference type="EMBL" id="KAF5345031.1"/>
    </source>
</evidence>
<comment type="caution">
    <text evidence="2">The sequence shown here is derived from an EMBL/GenBank/DDBJ whole genome shotgun (WGS) entry which is preliminary data.</text>
</comment>
<protein>
    <submittedName>
        <fullName evidence="2">Uncharacterized protein</fullName>
    </submittedName>
</protein>
<evidence type="ECO:0000256" key="1">
    <source>
        <dbReference type="SAM" id="MobiDB-lite"/>
    </source>
</evidence>
<feature type="compositionally biased region" description="Polar residues" evidence="1">
    <location>
        <begin position="98"/>
        <end position="114"/>
    </location>
</feature>
<keyword evidence="3" id="KW-1185">Reference proteome</keyword>
<evidence type="ECO:0000313" key="3">
    <source>
        <dbReference type="Proteomes" id="UP000559256"/>
    </source>
</evidence>
<dbReference type="AlphaFoldDB" id="A0A8H5CQ48"/>
<accession>A0A8H5CQ48</accession>
<feature type="compositionally biased region" description="Pro residues" evidence="1">
    <location>
        <begin position="129"/>
        <end position="146"/>
    </location>
</feature>
<feature type="region of interest" description="Disordered" evidence="1">
    <location>
        <begin position="96"/>
        <end position="189"/>
    </location>
</feature>
<sequence length="229" mass="25135">MPSSLINLIHSSSSSSTKGSYSYPRLFQSSFLSSFFARLKLFFMSSKSSSSSSDSETASGWYTENVSVTSVESVPDTRSHACVARKKSHSVFPDVTTVYKTSPSRPVPENPTSRTKYEDSNTGRGPKATPKPNPLPRAIMTPPPSVTPRSSLDRPVAAQTDIRRKLFNGDTDPEEQSEPTPANEAESAMKALIPPPWHYKSRRANIRAQVAPEHPTPVFTPDNPMGFPF</sequence>
<organism evidence="2 3">
    <name type="scientific">Tetrapyrgos nigripes</name>
    <dbReference type="NCBI Taxonomy" id="182062"/>
    <lineage>
        <taxon>Eukaryota</taxon>
        <taxon>Fungi</taxon>
        <taxon>Dikarya</taxon>
        <taxon>Basidiomycota</taxon>
        <taxon>Agaricomycotina</taxon>
        <taxon>Agaricomycetes</taxon>
        <taxon>Agaricomycetidae</taxon>
        <taxon>Agaricales</taxon>
        <taxon>Marasmiineae</taxon>
        <taxon>Marasmiaceae</taxon>
        <taxon>Tetrapyrgos</taxon>
    </lineage>
</organism>
<dbReference type="EMBL" id="JAACJM010000115">
    <property type="protein sequence ID" value="KAF5345031.1"/>
    <property type="molecule type" value="Genomic_DNA"/>
</dbReference>
<dbReference type="Proteomes" id="UP000559256">
    <property type="component" value="Unassembled WGS sequence"/>
</dbReference>
<gene>
    <name evidence="2" type="ORF">D9758_010461</name>
</gene>
<reference evidence="2 3" key="1">
    <citation type="journal article" date="2020" name="ISME J.">
        <title>Uncovering the hidden diversity of litter-decomposition mechanisms in mushroom-forming fungi.</title>
        <authorList>
            <person name="Floudas D."/>
            <person name="Bentzer J."/>
            <person name="Ahren D."/>
            <person name="Johansson T."/>
            <person name="Persson P."/>
            <person name="Tunlid A."/>
        </authorList>
    </citation>
    <scope>NUCLEOTIDE SEQUENCE [LARGE SCALE GENOMIC DNA]</scope>
    <source>
        <strain evidence="2 3">CBS 291.85</strain>
    </source>
</reference>
<proteinExistence type="predicted"/>
<name>A0A8H5CQ48_9AGAR</name>
<dbReference type="OrthoDB" id="10629541at2759"/>